<dbReference type="InterPro" id="IPR036872">
    <property type="entry name" value="CH_dom_sf"/>
</dbReference>
<dbReference type="Gene3D" id="3.30.920.20">
    <property type="entry name" value="Gas2-like domain"/>
    <property type="match status" value="1"/>
</dbReference>
<accession>A0ABP9YFG2</accession>
<keyword evidence="2" id="KW-0963">Cytoplasm</keyword>
<sequence>MTLFQQSSLFNWVNLYFNIASIEQFKETETLVLFVQSIFNNTDFKLLNNDIPLLLNEISSTIPVCSLLPKNVIDISAYLNGDEDQILAVLSIVQTQYQAFTIAHTILQNKELSFTFHNPQFIPNNLQDVKIVLFSWSSFILSDYVNASLIPPLTDFTLPSWKTGIYLLAIIHYHNPHIVPDLFHQQNHLSTALQMISENYHVPVLFDPLLDDELDESIIIAYLVELVPSLFYPTKEKIVQRHKDIERFKNSSVTTFTSTFSLQKLNITKTTLLKYGDSVSNFPNDLEYFESRVSILSEKLNNLNNRLLSNIPTRRLSSSVGSLDYSLTDDSTTVSTPRYYESSSILSGDDISQQHQQQMIRIVHPLQATEEDYAVYDRNFKILQSEFQTLTDGDFFLFQNYVEGLDSKWEKDPLVVIPKTQLFQLHQAVLDEFEKSDISLSNFRRGFAFGRMCISIRQELDVVQNKMLKSITTHYDIQELETRMEKTTGLVEALQTNFNDLIVMDPAQDTCYFTKFESISSKNLLVKDWVEEVRIWFAEAERIEQWIKIHIEKLESITLPDPLVLELSVAYDQVQQFNATYSLLEKEIDSFNEEDMARLRSHVKTLTGSGRAGKDLSPADTTTIEITLTTLTTLDKLMHSLRKKSYDLQLLTQRVSWEEEYIKAIDWLDETKTLVDNFLEFDARWKSFEGETTENKTKREQFLEKEKQKEAIIQQLLMFEKKVAAFDLDQFTKTINHFQYLDSISRVELPQHLKSRQTSCEQSLEDLMKCLAFTRNVVEQRLNVMDFLYQTEAIFEDTELLKLDLSDTEINSYSRENDRELTARIQIINEGVSQLVTVAAHRIPYPTYGFGLDQESNTTSNEEIQQVITEKCDGLILLSEDLDDRLLLFRDILQLYQYSKEYLDSGIGLCDWADDHLMMIQKAKINIYDIGSFSVQDLQVRERDLNIILDRLNNGKENEAVELLTCIQSLLESGDKFNAVSLDREGLIEVSENLEEKFDRLHQNLKEHELDLRALRKKMEDGNCYLENNHALQSFVVKTRQSIPGLKQTCGFITGQSEKQDKHRLDMFTHSLDKISADYKMQQAQFDGLCSNFILIEHSRIENIEEIRIIQQALENDWILLGKEINDLKVFFVTVGEWYDRQRRLSMVEKELLGNVNEEIICLVKAGWGDSDLVKIQQKIDEASVHLKEIGLDIRACDITEDPLQTANYSRARDRHNYLTNKVFAASNNLHALKYNANKAMAYSIFLGDTDKLLDQVQDQNNTIIRRLSAVGTSKFSSQSVQSIDLMFKSTQSSNARSEKDYLTLAKQLKRLFIAGKELESEGHDSTLSLNIIKHIKDSLSQFSTTIGLEKKQIMFIRKVEIHAKAANDLQIWINHCSNAITQLPEDASVHDLLSELDSLELKMDEMKPTLQAFKDMESRIFITKDGLPLDLYEINLDKNEIKEAVWDRRTGLLELWDSLEKQHQQALDLMGKSKRNDEVSQRIKFILTKLDDMKDRVSAIRIFRSSLDTAEDVCDLQSVRSCSLASIPTEHRLASAKAELNILDRDIVSHLRPAIKGLDDKLNSINQQSDTDTLSDQRTEITVVIQKLTELMENKRTAITEAEKMGEFLIVMEELDVLLLALAEVVSRADPSNARIVDGNYNRSDLQILLIDLDTRYQYYNPKISELLDEFKQVAENLMDDLRVVDSVKQSSDKWAQLKAEAAARKAKLTALINSLGSDHFDTLNASINIPQEKEVKTSTLVKRKSIPRYMANYTRTKKTSVDSAKSPSPTSNKPSNGTTPSLVKRTSMRQIKSPQQNPRAATKTPENYVSDPQNVLDVALGDILNDSPYNIQVKMVPGEVGKYWFGNATPKLAYCRVLRSRMVMVRVGGGWVELSQFLSDHALLEGGNFVPGRSQLSTSTIARDGFLNTTTMAKNIPRAALRGSNGSPPLMKESYSTHTYRGASQAATYGHGIKTGNKFLVTLDSDGNKVEVKMTKATSSNTKFTTPRRMNV</sequence>
<dbReference type="EMBL" id="BAABUJ010000049">
    <property type="protein sequence ID" value="GAA5805697.1"/>
    <property type="molecule type" value="Genomic_DNA"/>
</dbReference>
<reference evidence="7 8" key="1">
    <citation type="submission" date="2024-04" db="EMBL/GenBank/DDBJ databases">
        <title>genome sequences of Mucor flavus KT1a and Helicostylum pulchrum KT1b strains isolation_sourced from the surface of a dry-aged beef.</title>
        <authorList>
            <person name="Toyotome T."/>
            <person name="Hosono M."/>
            <person name="Torimaru M."/>
            <person name="Fukuda K."/>
            <person name="Mikami N."/>
        </authorList>
    </citation>
    <scope>NUCLEOTIDE SEQUENCE [LARGE SCALE GENOMIC DNA]</scope>
    <source>
        <strain evidence="7 8">KT1b</strain>
    </source>
</reference>
<proteinExistence type="predicted"/>
<comment type="caution">
    <text evidence="7">The sequence shown here is derived from an EMBL/GenBank/DDBJ whole genome shotgun (WGS) entry which is preliminary data.</text>
</comment>
<evidence type="ECO:0000256" key="3">
    <source>
        <dbReference type="ARBA" id="ARBA00023212"/>
    </source>
</evidence>
<keyword evidence="4" id="KW-0175">Coiled coil</keyword>
<feature type="region of interest" description="Disordered" evidence="5">
    <location>
        <begin position="1754"/>
        <end position="1811"/>
    </location>
</feature>
<dbReference type="InterPro" id="IPR003108">
    <property type="entry name" value="GAR_dom"/>
</dbReference>
<evidence type="ECO:0000313" key="8">
    <source>
        <dbReference type="Proteomes" id="UP001476247"/>
    </source>
</evidence>
<dbReference type="SMART" id="SM00243">
    <property type="entry name" value="GAS2"/>
    <property type="match status" value="1"/>
</dbReference>
<feature type="domain" description="GAR" evidence="6">
    <location>
        <begin position="1813"/>
        <end position="1887"/>
    </location>
</feature>
<dbReference type="SUPFAM" id="SSF47576">
    <property type="entry name" value="Calponin-homology domain, CH-domain"/>
    <property type="match status" value="1"/>
</dbReference>
<feature type="compositionally biased region" description="Polar residues" evidence="5">
    <location>
        <begin position="1790"/>
        <end position="1811"/>
    </location>
</feature>
<feature type="coiled-coil region" evidence="4">
    <location>
        <begin position="984"/>
        <end position="1018"/>
    </location>
</feature>
<dbReference type="InterPro" id="IPR036534">
    <property type="entry name" value="GAR_dom_sf"/>
</dbReference>
<feature type="compositionally biased region" description="Low complexity" evidence="5">
    <location>
        <begin position="1765"/>
        <end position="1783"/>
    </location>
</feature>
<name>A0ABP9YFG2_9FUNG</name>
<dbReference type="Pfam" id="PF02187">
    <property type="entry name" value="GAS2"/>
    <property type="match status" value="1"/>
</dbReference>
<protein>
    <recommendedName>
        <fullName evidence="6">GAR domain-containing protein</fullName>
    </recommendedName>
</protein>
<comment type="subcellular location">
    <subcellularLocation>
        <location evidence="1">Cytoplasm</location>
        <location evidence="1">Cytoskeleton</location>
    </subcellularLocation>
</comment>
<keyword evidence="8" id="KW-1185">Reference proteome</keyword>
<evidence type="ECO:0000256" key="2">
    <source>
        <dbReference type="ARBA" id="ARBA00022490"/>
    </source>
</evidence>
<evidence type="ECO:0000259" key="6">
    <source>
        <dbReference type="PROSITE" id="PS51460"/>
    </source>
</evidence>
<gene>
    <name evidence="7" type="ORF">HPULCUR_011221</name>
</gene>
<evidence type="ECO:0000256" key="1">
    <source>
        <dbReference type="ARBA" id="ARBA00004245"/>
    </source>
</evidence>
<evidence type="ECO:0000313" key="7">
    <source>
        <dbReference type="EMBL" id="GAA5805697.1"/>
    </source>
</evidence>
<organism evidence="7 8">
    <name type="scientific">Helicostylum pulchrum</name>
    <dbReference type="NCBI Taxonomy" id="562976"/>
    <lineage>
        <taxon>Eukaryota</taxon>
        <taxon>Fungi</taxon>
        <taxon>Fungi incertae sedis</taxon>
        <taxon>Mucoromycota</taxon>
        <taxon>Mucoromycotina</taxon>
        <taxon>Mucoromycetes</taxon>
        <taxon>Mucorales</taxon>
        <taxon>Mucorineae</taxon>
        <taxon>Mucoraceae</taxon>
        <taxon>Helicostylum</taxon>
    </lineage>
</organism>
<dbReference type="Gene3D" id="1.10.418.10">
    <property type="entry name" value="Calponin-like domain"/>
    <property type="match status" value="1"/>
</dbReference>
<evidence type="ECO:0000256" key="4">
    <source>
        <dbReference type="SAM" id="Coils"/>
    </source>
</evidence>
<dbReference type="PROSITE" id="PS51460">
    <property type="entry name" value="GAR"/>
    <property type="match status" value="1"/>
</dbReference>
<dbReference type="SUPFAM" id="SSF143575">
    <property type="entry name" value="GAS2 domain-like"/>
    <property type="match status" value="1"/>
</dbReference>
<dbReference type="Proteomes" id="UP001476247">
    <property type="component" value="Unassembled WGS sequence"/>
</dbReference>
<evidence type="ECO:0000256" key="5">
    <source>
        <dbReference type="SAM" id="MobiDB-lite"/>
    </source>
</evidence>
<keyword evidence="3" id="KW-0206">Cytoskeleton</keyword>